<dbReference type="RefSeq" id="WP_031149152.1">
    <property type="nucleotide sequence ID" value="NZ_BNEE01000006.1"/>
</dbReference>
<dbReference type="OrthoDB" id="4551551at2"/>
<dbReference type="EMBL" id="BNEE01000006">
    <property type="protein sequence ID" value="GHI86575.1"/>
    <property type="molecule type" value="Genomic_DNA"/>
</dbReference>
<reference evidence="1" key="1">
    <citation type="submission" date="2020-09" db="EMBL/GenBank/DDBJ databases">
        <title>Whole genome shotgun sequence of Streptomyces xanthophaeus NBRC 12829.</title>
        <authorList>
            <person name="Komaki H."/>
            <person name="Tamura T."/>
        </authorList>
    </citation>
    <scope>NUCLEOTIDE SEQUENCE</scope>
    <source>
        <strain evidence="1">NBRC 12829</strain>
    </source>
</reference>
<keyword evidence="2" id="KW-1185">Reference proteome</keyword>
<evidence type="ECO:0000313" key="1">
    <source>
        <dbReference type="EMBL" id="GHI86575.1"/>
    </source>
</evidence>
<protein>
    <submittedName>
        <fullName evidence="1">Uncharacterized protein</fullName>
    </submittedName>
</protein>
<gene>
    <name evidence="1" type="ORF">Sxan_39390</name>
</gene>
<dbReference type="Proteomes" id="UP000600026">
    <property type="component" value="Unassembled WGS sequence"/>
</dbReference>
<proteinExistence type="predicted"/>
<dbReference type="AlphaFoldDB" id="A0A919GXU4"/>
<name>A0A919GXU4_9ACTN</name>
<organism evidence="1 2">
    <name type="scientific">Streptomyces xanthophaeus</name>
    <dbReference type="NCBI Taxonomy" id="67385"/>
    <lineage>
        <taxon>Bacteria</taxon>
        <taxon>Bacillati</taxon>
        <taxon>Actinomycetota</taxon>
        <taxon>Actinomycetes</taxon>
        <taxon>Kitasatosporales</taxon>
        <taxon>Streptomycetaceae</taxon>
        <taxon>Streptomyces</taxon>
    </lineage>
</organism>
<accession>A0A919GXU4</accession>
<sequence length="167" mass="18463">MTGIEFLASFIAAGRLHGIGIGSTLEEVDRAIAHRFVDVVDEGGASLRRDLGFVEFYFNPGEEWVMSGGSIELHRLASGYDMAEEWARTMGVGFPRYVAWDDVRNALARVPRAPEFKVTDQGGFLEYRAAASNVSVLVVDDDEEERGYHAGHGDVWSVSLWAPVRAR</sequence>
<evidence type="ECO:0000313" key="2">
    <source>
        <dbReference type="Proteomes" id="UP000600026"/>
    </source>
</evidence>
<comment type="caution">
    <text evidence="1">The sequence shown here is derived from an EMBL/GenBank/DDBJ whole genome shotgun (WGS) entry which is preliminary data.</text>
</comment>